<evidence type="ECO:0000259" key="3">
    <source>
        <dbReference type="PROSITE" id="PS50924"/>
    </source>
</evidence>
<dbReference type="InterPro" id="IPR005330">
    <property type="entry name" value="MHYT_dom"/>
</dbReference>
<evidence type="ECO:0000313" key="4">
    <source>
        <dbReference type="EMBL" id="KLL11638.1"/>
    </source>
</evidence>
<accession>A0ABR5F4N7</accession>
<proteinExistence type="predicted"/>
<feature type="region of interest" description="Disordered" evidence="2">
    <location>
        <begin position="247"/>
        <end position="327"/>
    </location>
</feature>
<organism evidence="4 5">
    <name type="scientific">Protofrankia coriariae</name>
    <dbReference type="NCBI Taxonomy" id="1562887"/>
    <lineage>
        <taxon>Bacteria</taxon>
        <taxon>Bacillati</taxon>
        <taxon>Actinomycetota</taxon>
        <taxon>Actinomycetes</taxon>
        <taxon>Frankiales</taxon>
        <taxon>Frankiaceae</taxon>
        <taxon>Protofrankia</taxon>
    </lineage>
</organism>
<feature type="transmembrane region" description="Helical" evidence="1">
    <location>
        <begin position="147"/>
        <end position="171"/>
    </location>
</feature>
<gene>
    <name evidence="4" type="ORF">FrCorBMG51_09585</name>
</gene>
<evidence type="ECO:0000256" key="2">
    <source>
        <dbReference type="SAM" id="MobiDB-lite"/>
    </source>
</evidence>
<evidence type="ECO:0000313" key="5">
    <source>
        <dbReference type="Proteomes" id="UP000035425"/>
    </source>
</evidence>
<feature type="transmembrane region" description="Helical" evidence="1">
    <location>
        <begin position="18"/>
        <end position="38"/>
    </location>
</feature>
<feature type="compositionally biased region" description="Basic residues" evidence="2">
    <location>
        <begin position="316"/>
        <end position="327"/>
    </location>
</feature>
<dbReference type="EMBL" id="JWIO01000013">
    <property type="protein sequence ID" value="KLL11638.1"/>
    <property type="molecule type" value="Genomic_DNA"/>
</dbReference>
<protein>
    <submittedName>
        <fullName evidence="4">Histidine kinase</fullName>
    </submittedName>
</protein>
<feature type="compositionally biased region" description="Basic and acidic residues" evidence="2">
    <location>
        <begin position="248"/>
        <end position="259"/>
    </location>
</feature>
<feature type="compositionally biased region" description="Polar residues" evidence="2">
    <location>
        <begin position="263"/>
        <end position="273"/>
    </location>
</feature>
<dbReference type="GO" id="GO:0016301">
    <property type="term" value="F:kinase activity"/>
    <property type="evidence" value="ECO:0007669"/>
    <property type="project" value="UniProtKB-KW"/>
</dbReference>
<evidence type="ECO:0000256" key="1">
    <source>
        <dbReference type="PROSITE-ProRule" id="PRU00244"/>
    </source>
</evidence>
<feature type="transmembrane region" description="Helical" evidence="1">
    <location>
        <begin position="50"/>
        <end position="75"/>
    </location>
</feature>
<keyword evidence="1" id="KW-1133">Transmembrane helix</keyword>
<sequence>MGPVSAAAEHLHASYDPVFVLLSFLLAAFGSFAALACAVRLRTTTGARRLAWTTLTAVALGGCAIWSMHFVGMVAYRIELGITFNEVVTALSLLTAVVVAGVGLTVVAADPDNVLRLLTGGVVAGAGVAAMHYTGMYAMHTQGTISYAMPLVGLSIVIAVVASTAAFWIAFHIGGVSLRIVASVIMAVAVCGMHYTGMAATRVTADPAVPRPHGVDPFAMGTITAFTASIVLMFIIFAATGGIGAPIPDHHHPPARSERPTPASFSRADSSPSPRGAAHSHQPASTAGAGAVTTQVIPSPVPHSSAADPDALGPARKNHRLSRSPGR</sequence>
<keyword evidence="4" id="KW-0418">Kinase</keyword>
<dbReference type="Pfam" id="PF03707">
    <property type="entry name" value="MHYT"/>
    <property type="match status" value="2"/>
</dbReference>
<reference evidence="4 5" key="1">
    <citation type="submission" date="2014-12" db="EMBL/GenBank/DDBJ databases">
        <title>Frankia sp. BMG5.1 draft genome.</title>
        <authorList>
            <person name="Gtari M."/>
            <person name="Ghodhbane-Gtari F."/>
            <person name="Nouioui I."/>
            <person name="Ktari A."/>
            <person name="Hezbri K."/>
            <person name="Mimouni W."/>
            <person name="Sbissi I."/>
            <person name="Ayari A."/>
            <person name="Yamanaka T."/>
            <person name="Normand P."/>
            <person name="Tisa L.S."/>
            <person name="Boudabous A."/>
        </authorList>
    </citation>
    <scope>NUCLEOTIDE SEQUENCE [LARGE SCALE GENOMIC DNA]</scope>
    <source>
        <strain evidence="4 5">BMG5.1</strain>
    </source>
</reference>
<name>A0ABR5F4N7_9ACTN</name>
<feature type="transmembrane region" description="Helical" evidence="1">
    <location>
        <begin position="87"/>
        <end position="107"/>
    </location>
</feature>
<dbReference type="RefSeq" id="WP_047222737.1">
    <property type="nucleotide sequence ID" value="NZ_JWIO01000013.1"/>
</dbReference>
<keyword evidence="4" id="KW-0808">Transferase</keyword>
<feature type="transmembrane region" description="Helical" evidence="1">
    <location>
        <begin position="218"/>
        <end position="239"/>
    </location>
</feature>
<dbReference type="PANTHER" id="PTHR35152">
    <property type="entry name" value="DOMAIN SIGNALLING PROTEIN, PUTATIVE (AFU_ORTHOLOGUE AFUA_5G11310)-RELATED"/>
    <property type="match status" value="1"/>
</dbReference>
<keyword evidence="1" id="KW-0472">Membrane</keyword>
<dbReference type="PROSITE" id="PS50924">
    <property type="entry name" value="MHYT"/>
    <property type="match status" value="1"/>
</dbReference>
<dbReference type="PANTHER" id="PTHR35152:SF1">
    <property type="entry name" value="DOMAIN SIGNALLING PROTEIN, PUTATIVE (AFU_ORTHOLOGUE AFUA_5G11310)-RELATED"/>
    <property type="match status" value="1"/>
</dbReference>
<keyword evidence="5" id="KW-1185">Reference proteome</keyword>
<feature type="transmembrane region" description="Helical" evidence="1">
    <location>
        <begin position="114"/>
        <end position="135"/>
    </location>
</feature>
<comment type="caution">
    <text evidence="4">The sequence shown here is derived from an EMBL/GenBank/DDBJ whole genome shotgun (WGS) entry which is preliminary data.</text>
</comment>
<dbReference type="Proteomes" id="UP000035425">
    <property type="component" value="Unassembled WGS sequence"/>
</dbReference>
<feature type="domain" description="MHYT" evidence="3">
    <location>
        <begin position="15"/>
        <end position="204"/>
    </location>
</feature>
<keyword evidence="1" id="KW-0812">Transmembrane</keyword>
<feature type="transmembrane region" description="Helical" evidence="1">
    <location>
        <begin position="178"/>
        <end position="198"/>
    </location>
</feature>